<dbReference type="SMART" id="SM00112">
    <property type="entry name" value="CA"/>
    <property type="match status" value="6"/>
</dbReference>
<dbReference type="InterPro" id="IPR002126">
    <property type="entry name" value="Cadherin-like_dom"/>
</dbReference>
<evidence type="ECO:0000256" key="3">
    <source>
        <dbReference type="ARBA" id="ARBA00022692"/>
    </source>
</evidence>
<keyword evidence="2" id="KW-1003">Cell membrane</keyword>
<evidence type="ECO:0000256" key="10">
    <source>
        <dbReference type="ARBA" id="ARBA00023180"/>
    </source>
</evidence>
<dbReference type="SUPFAM" id="SSF49313">
    <property type="entry name" value="Cadherin-like"/>
    <property type="match status" value="5"/>
</dbReference>
<evidence type="ECO:0000256" key="7">
    <source>
        <dbReference type="ARBA" id="ARBA00022889"/>
    </source>
</evidence>
<keyword evidence="5" id="KW-0677">Repeat</keyword>
<feature type="domain" description="Cadherin" evidence="15">
    <location>
        <begin position="461"/>
        <end position="569"/>
    </location>
</feature>
<dbReference type="Pfam" id="PF00028">
    <property type="entry name" value="Cadherin"/>
    <property type="match status" value="5"/>
</dbReference>
<feature type="region of interest" description="Disordered" evidence="12">
    <location>
        <begin position="980"/>
        <end position="1025"/>
    </location>
</feature>
<keyword evidence="3 13" id="KW-0812">Transmembrane</keyword>
<keyword evidence="7" id="KW-0130">Cell adhesion</keyword>
<comment type="subcellular location">
    <subcellularLocation>
        <location evidence="1">Cell membrane</location>
        <topology evidence="1">Single-pass type I membrane protein</topology>
    </subcellularLocation>
</comment>
<feature type="transmembrane region" description="Helical" evidence="13">
    <location>
        <begin position="717"/>
        <end position="741"/>
    </location>
</feature>
<feature type="compositionally biased region" description="Polar residues" evidence="12">
    <location>
        <begin position="1159"/>
        <end position="1168"/>
    </location>
</feature>
<feature type="compositionally biased region" description="Low complexity" evidence="12">
    <location>
        <begin position="876"/>
        <end position="887"/>
    </location>
</feature>
<feature type="domain" description="Cadherin" evidence="15">
    <location>
        <begin position="355"/>
        <end position="460"/>
    </location>
</feature>
<name>A0A3N0Y0C3_ANAGA</name>
<comment type="caution">
    <text evidence="16">The sequence shown here is derived from an EMBL/GenBank/DDBJ whole genome shotgun (WGS) entry which is preliminary data.</text>
</comment>
<evidence type="ECO:0000259" key="15">
    <source>
        <dbReference type="PROSITE" id="PS50268"/>
    </source>
</evidence>
<dbReference type="FunFam" id="2.60.40.60:FF:000007">
    <property type="entry name" value="Protocadherin alpha 2"/>
    <property type="match status" value="1"/>
</dbReference>
<dbReference type="EMBL" id="RJVU01055479">
    <property type="protein sequence ID" value="ROK80937.1"/>
    <property type="molecule type" value="Genomic_DNA"/>
</dbReference>
<evidence type="ECO:0000256" key="9">
    <source>
        <dbReference type="ARBA" id="ARBA00023136"/>
    </source>
</evidence>
<dbReference type="Proteomes" id="UP000281406">
    <property type="component" value="Unassembled WGS sequence"/>
</dbReference>
<evidence type="ECO:0000256" key="12">
    <source>
        <dbReference type="SAM" id="MobiDB-lite"/>
    </source>
</evidence>
<evidence type="ECO:0000256" key="11">
    <source>
        <dbReference type="PROSITE-ProRule" id="PRU00043"/>
    </source>
</evidence>
<dbReference type="PANTHER" id="PTHR24026">
    <property type="entry name" value="FAT ATYPICAL CADHERIN-RELATED"/>
    <property type="match status" value="1"/>
</dbReference>
<dbReference type="Pfam" id="PF08266">
    <property type="entry name" value="Cadherin_2"/>
    <property type="match status" value="1"/>
</dbReference>
<reference evidence="16 17" key="1">
    <citation type="submission" date="2018-10" db="EMBL/GenBank/DDBJ databases">
        <title>Genome assembly for a Yunnan-Guizhou Plateau 3E fish, Anabarilius grahami (Regan), and its evolutionary and genetic applications.</title>
        <authorList>
            <person name="Jiang W."/>
        </authorList>
    </citation>
    <scope>NUCLEOTIDE SEQUENCE [LARGE SCALE GENOMIC DNA]</scope>
    <source>
        <strain evidence="16">AG-KIZ</strain>
        <tissue evidence="16">Muscle</tissue>
    </source>
</reference>
<protein>
    <submittedName>
        <fullName evidence="16">Protocadherin-12</fullName>
    </submittedName>
</protein>
<evidence type="ECO:0000256" key="1">
    <source>
        <dbReference type="ARBA" id="ARBA00004251"/>
    </source>
</evidence>
<evidence type="ECO:0000256" key="13">
    <source>
        <dbReference type="SAM" id="Phobius"/>
    </source>
</evidence>
<dbReference type="PROSITE" id="PS00232">
    <property type="entry name" value="CADHERIN_1"/>
    <property type="match status" value="2"/>
</dbReference>
<feature type="compositionally biased region" description="Basic and acidic residues" evidence="12">
    <location>
        <begin position="922"/>
        <end position="934"/>
    </location>
</feature>
<evidence type="ECO:0000256" key="6">
    <source>
        <dbReference type="ARBA" id="ARBA00022837"/>
    </source>
</evidence>
<evidence type="ECO:0000256" key="4">
    <source>
        <dbReference type="ARBA" id="ARBA00022729"/>
    </source>
</evidence>
<keyword evidence="10" id="KW-0325">Glycoprotein</keyword>
<feature type="region of interest" description="Disordered" evidence="12">
    <location>
        <begin position="854"/>
        <end position="934"/>
    </location>
</feature>
<dbReference type="InterPro" id="IPR020894">
    <property type="entry name" value="Cadherin_CS"/>
</dbReference>
<dbReference type="GO" id="GO:0007156">
    <property type="term" value="P:homophilic cell adhesion via plasma membrane adhesion molecules"/>
    <property type="evidence" value="ECO:0007669"/>
    <property type="project" value="InterPro"/>
</dbReference>
<feature type="compositionally biased region" description="Polar residues" evidence="12">
    <location>
        <begin position="902"/>
        <end position="917"/>
    </location>
</feature>
<evidence type="ECO:0000313" key="16">
    <source>
        <dbReference type="EMBL" id="ROK80937.1"/>
    </source>
</evidence>
<gene>
    <name evidence="16" type="ORF">DPX16_3817</name>
</gene>
<sequence length="1176" mass="129862">MLQVLLLLAALIECPPCYAHSMGFAPLIIQYRVWEEQPSGTRVGRLLDDLRERGVTGSLENFQVVQHVHAPPVTVASRDGTVSTLGRLDREELCSGEERCELAFNVLYRKNGAMHLLSVHVEVMDLNDHSPVFPSLVQEVEISETASLRMRIPLDNAVDPDAGHNGLQTYSLSSNQHFALDVRTSGGAKQAELVVIKELDRELQPSLELVLTAWDKGNPPKSGSTKVIVTILDSNDNSPVFEEAPLVIELAENTVLGTIVINLRATDPDQGANGEVEYSLSKHVPLEVQRLFSIHPKTGALTLQGHLDFEEKKVYEVDIQARDLGPNAIPSHHKLQVKLLDVNDNAPRIHITWTPPDSPFATVSEGAPNETFLALVIVSDADSGANGQVRVHIQSGSGPFRLKQIHGDNYMVVTNDTLDRERQMEYNLTLLAQDRGDPSLSCIKHMTVRVADENDNAPKFTKTHYRSVLKENNTPCFHFLTVEAHDVDLDHSGSVSFSIKESNELGTPTAFFSVHPRSGAVTVQQTLDYEESHSYSFIVEAVDQGFPPMTSSATVLVEIQDVNDNYPIIHEPPPKKGVALLSVPVNVDKGEIVTELGDKSLEVNFHKPRNYSSLNKPEVFLATTIQASDPDSGLNGRLSFGITDGNPSNIFFLNKTFGQLYVNTSNATELIGRTFKLGIAVSDMGTPMLTTRTTLEVTFINLRDHLKNLSHDNQAKYSFTMLLAICLGSTCLVLFLAIALAKTFCHPDKRDNRAYNCRQAESTYTRHPRRPQKHIRKTDIQLVPALRGRKETPQEDEAAALSSTLLLMERPHQQGQFTLTPTLARMTQNQAHMEMDGNPPLTQSKILRKPGSIEWNGTLPYNPGTPYRTLQKTRNSSSSSFANSQTSTLRRNKNDEVKPTTMDPSQTIASVPSNQATLRRPKTTEKKGRMEESDHRQILRNLVRLSMAAFAENGSIELSSASPEVQQVSQLLSLLHQGQLQPRPNFRGNKYSHRTGRSGDRDADWLSTKDSGHGESEMGDMDWETGRDSPVDPLYEEGLNNLLASDDVFSDIPDPAWMARLSLPLTTDYHENLFVPDGPPSPDALCPMASPDDSTSFSTFGKSPEKSGLGGSALMSEVSSLFEMLLTQKADGQSCPPADVLYRLSAAYRRSLGLDAPATTRQPGQTPMMQYANPMP</sequence>
<dbReference type="InterPro" id="IPR015919">
    <property type="entry name" value="Cadherin-like_sf"/>
</dbReference>
<dbReference type="PROSITE" id="PS50268">
    <property type="entry name" value="CADHERIN_2"/>
    <property type="match status" value="6"/>
</dbReference>
<accession>A0A3N0Y0C3</accession>
<feature type="domain" description="Cadherin" evidence="15">
    <location>
        <begin position="242"/>
        <end position="349"/>
    </location>
</feature>
<dbReference type="GO" id="GO:0009653">
    <property type="term" value="P:anatomical structure morphogenesis"/>
    <property type="evidence" value="ECO:0007669"/>
    <property type="project" value="UniProtKB-ARBA"/>
</dbReference>
<organism evidence="16 17">
    <name type="scientific">Anabarilius grahami</name>
    <name type="common">Kanglang fish</name>
    <name type="synonym">Barilius grahami</name>
    <dbReference type="NCBI Taxonomy" id="495550"/>
    <lineage>
        <taxon>Eukaryota</taxon>
        <taxon>Metazoa</taxon>
        <taxon>Chordata</taxon>
        <taxon>Craniata</taxon>
        <taxon>Vertebrata</taxon>
        <taxon>Euteleostomi</taxon>
        <taxon>Actinopterygii</taxon>
        <taxon>Neopterygii</taxon>
        <taxon>Teleostei</taxon>
        <taxon>Ostariophysi</taxon>
        <taxon>Cypriniformes</taxon>
        <taxon>Xenocyprididae</taxon>
        <taxon>Xenocypridinae</taxon>
        <taxon>Xenocypridinae incertae sedis</taxon>
        <taxon>Anabarilius</taxon>
    </lineage>
</organism>
<dbReference type="AlphaFoldDB" id="A0A3N0Y0C3"/>
<dbReference type="PRINTS" id="PR00205">
    <property type="entry name" value="CADHERIN"/>
</dbReference>
<feature type="signal peptide" evidence="14">
    <location>
        <begin position="1"/>
        <end position="19"/>
    </location>
</feature>
<dbReference type="GO" id="GO:0005509">
    <property type="term" value="F:calcium ion binding"/>
    <property type="evidence" value="ECO:0007669"/>
    <property type="project" value="UniProtKB-UniRule"/>
</dbReference>
<dbReference type="PANTHER" id="PTHR24026:SF126">
    <property type="entry name" value="PROTOCADHERIN FAT 4"/>
    <property type="match status" value="1"/>
</dbReference>
<keyword evidence="4 14" id="KW-0732">Signal</keyword>
<evidence type="ECO:0000256" key="2">
    <source>
        <dbReference type="ARBA" id="ARBA00022475"/>
    </source>
</evidence>
<evidence type="ECO:0000256" key="8">
    <source>
        <dbReference type="ARBA" id="ARBA00022989"/>
    </source>
</evidence>
<dbReference type="FunFam" id="2.60.40.60:FF:000003">
    <property type="entry name" value="Protocadherin alpha 2"/>
    <property type="match status" value="1"/>
</dbReference>
<dbReference type="OrthoDB" id="6252479at2759"/>
<feature type="chain" id="PRO_5018004569" evidence="14">
    <location>
        <begin position="20"/>
        <end position="1176"/>
    </location>
</feature>
<dbReference type="Gene3D" id="2.60.40.60">
    <property type="entry name" value="Cadherins"/>
    <property type="match status" value="6"/>
</dbReference>
<feature type="domain" description="Cadherin" evidence="15">
    <location>
        <begin position="134"/>
        <end position="241"/>
    </location>
</feature>
<dbReference type="InterPro" id="IPR013164">
    <property type="entry name" value="Cadherin_N"/>
</dbReference>
<keyword evidence="17" id="KW-1185">Reference proteome</keyword>
<keyword evidence="6 11" id="KW-0106">Calcium</keyword>
<evidence type="ECO:0000256" key="14">
    <source>
        <dbReference type="SAM" id="SignalP"/>
    </source>
</evidence>
<proteinExistence type="predicted"/>
<feature type="region of interest" description="Disordered" evidence="12">
    <location>
        <begin position="1156"/>
        <end position="1176"/>
    </location>
</feature>
<feature type="domain" description="Cadherin" evidence="15">
    <location>
        <begin position="619"/>
        <end position="709"/>
    </location>
</feature>
<keyword evidence="9 13" id="KW-0472">Membrane</keyword>
<dbReference type="CDD" id="cd11304">
    <property type="entry name" value="Cadherin_repeat"/>
    <property type="match status" value="6"/>
</dbReference>
<keyword evidence="8 13" id="KW-1133">Transmembrane helix</keyword>
<feature type="domain" description="Cadherin" evidence="15">
    <location>
        <begin position="29"/>
        <end position="133"/>
    </location>
</feature>
<dbReference type="GO" id="GO:0005886">
    <property type="term" value="C:plasma membrane"/>
    <property type="evidence" value="ECO:0007669"/>
    <property type="project" value="UniProtKB-SubCell"/>
</dbReference>
<evidence type="ECO:0000313" key="17">
    <source>
        <dbReference type="Proteomes" id="UP000281406"/>
    </source>
</evidence>
<evidence type="ECO:0000256" key="5">
    <source>
        <dbReference type="ARBA" id="ARBA00022737"/>
    </source>
</evidence>
<dbReference type="FunFam" id="2.60.40.60:FF:000002">
    <property type="entry name" value="Protocadherin alpha 2"/>
    <property type="match status" value="1"/>
</dbReference>
<dbReference type="FunFam" id="2.60.40.60:FF:000020">
    <property type="entry name" value="Dachsous cadherin-related 1b"/>
    <property type="match status" value="1"/>
</dbReference>